<sequence length="122" mass="14188">MLEFIISLALLFCLLVGLLLFFALKKRRLPYYQVSQQDCVRILEQALSGELSEYDWQVFIGFTVTYDEDIEALRLTCAQIDEDCTKNARLVQGKLCVCFTKEGMLQLESLLDEWRHKVAYHA</sequence>
<evidence type="ECO:0000313" key="2">
    <source>
        <dbReference type="EMBL" id="TPE50887.1"/>
    </source>
</evidence>
<keyword evidence="1" id="KW-0812">Transmembrane</keyword>
<proteinExistence type="predicted"/>
<evidence type="ECO:0000256" key="1">
    <source>
        <dbReference type="SAM" id="Phobius"/>
    </source>
</evidence>
<dbReference type="RefSeq" id="WP_140588933.1">
    <property type="nucleotide sequence ID" value="NZ_VFRR01000017.1"/>
</dbReference>
<dbReference type="Proteomes" id="UP000315901">
    <property type="component" value="Unassembled WGS sequence"/>
</dbReference>
<keyword evidence="1" id="KW-0472">Membrane</keyword>
<feature type="transmembrane region" description="Helical" evidence="1">
    <location>
        <begin position="6"/>
        <end position="24"/>
    </location>
</feature>
<reference evidence="2 3" key="1">
    <citation type="submission" date="2019-06" db="EMBL/GenBank/DDBJ databases">
        <title>A novel bacterium of genus Marinomonas, isolated from coastal sand.</title>
        <authorList>
            <person name="Huang H."/>
            <person name="Mo K."/>
            <person name="Hu Y."/>
        </authorList>
    </citation>
    <scope>NUCLEOTIDE SEQUENCE [LARGE SCALE GENOMIC DNA]</scope>
    <source>
        <strain evidence="2 3">HB171799</strain>
    </source>
</reference>
<dbReference type="AlphaFoldDB" id="A0A501WU40"/>
<keyword evidence="3" id="KW-1185">Reference proteome</keyword>
<accession>A0A501WU40</accession>
<evidence type="ECO:0000313" key="3">
    <source>
        <dbReference type="Proteomes" id="UP000315901"/>
    </source>
</evidence>
<dbReference type="EMBL" id="VFRR01000017">
    <property type="protein sequence ID" value="TPE50887.1"/>
    <property type="molecule type" value="Genomic_DNA"/>
</dbReference>
<gene>
    <name evidence="2" type="ORF">FJM67_10020</name>
</gene>
<dbReference type="OrthoDB" id="6120993at2"/>
<protein>
    <submittedName>
        <fullName evidence="2">Uncharacterized protein</fullName>
    </submittedName>
</protein>
<comment type="caution">
    <text evidence="2">The sequence shown here is derived from an EMBL/GenBank/DDBJ whole genome shotgun (WGS) entry which is preliminary data.</text>
</comment>
<keyword evidence="1" id="KW-1133">Transmembrane helix</keyword>
<organism evidence="2 3">
    <name type="scientific">Maribrevibacterium harenarium</name>
    <dbReference type="NCBI Taxonomy" id="2589817"/>
    <lineage>
        <taxon>Bacteria</taxon>
        <taxon>Pseudomonadati</taxon>
        <taxon>Pseudomonadota</taxon>
        <taxon>Gammaproteobacteria</taxon>
        <taxon>Oceanospirillales</taxon>
        <taxon>Oceanospirillaceae</taxon>
        <taxon>Maribrevibacterium</taxon>
    </lineage>
</organism>
<name>A0A501WU40_9GAMM</name>